<name>A0A916U482_9BURK</name>
<gene>
    <name evidence="2" type="ORF">GCM10011396_02400</name>
</gene>
<evidence type="ECO:0000313" key="3">
    <source>
        <dbReference type="Proteomes" id="UP000637423"/>
    </source>
</evidence>
<reference evidence="2" key="2">
    <citation type="submission" date="2020-09" db="EMBL/GenBank/DDBJ databases">
        <authorList>
            <person name="Sun Q."/>
            <person name="Zhou Y."/>
        </authorList>
    </citation>
    <scope>NUCLEOTIDE SEQUENCE</scope>
    <source>
        <strain evidence="2">CGMCC 1.10998</strain>
    </source>
</reference>
<dbReference type="AlphaFoldDB" id="A0A916U482"/>
<dbReference type="InterPro" id="IPR021557">
    <property type="entry name" value="DUF3016"/>
</dbReference>
<keyword evidence="3" id="KW-1185">Reference proteome</keyword>
<dbReference type="RefSeq" id="WP_188564172.1">
    <property type="nucleotide sequence ID" value="NZ_BMED01000001.1"/>
</dbReference>
<accession>A0A916U482</accession>
<dbReference type="Proteomes" id="UP000637423">
    <property type="component" value="Unassembled WGS sequence"/>
</dbReference>
<proteinExistence type="predicted"/>
<comment type="caution">
    <text evidence="2">The sequence shown here is derived from an EMBL/GenBank/DDBJ whole genome shotgun (WGS) entry which is preliminary data.</text>
</comment>
<evidence type="ECO:0008006" key="4">
    <source>
        <dbReference type="Google" id="ProtNLM"/>
    </source>
</evidence>
<organism evidence="2 3">
    <name type="scientific">Undibacterium terreum</name>
    <dbReference type="NCBI Taxonomy" id="1224302"/>
    <lineage>
        <taxon>Bacteria</taxon>
        <taxon>Pseudomonadati</taxon>
        <taxon>Pseudomonadota</taxon>
        <taxon>Betaproteobacteria</taxon>
        <taxon>Burkholderiales</taxon>
        <taxon>Oxalobacteraceae</taxon>
        <taxon>Undibacterium</taxon>
    </lineage>
</organism>
<keyword evidence="1" id="KW-0732">Signal</keyword>
<dbReference type="EMBL" id="BMED01000001">
    <property type="protein sequence ID" value="GGC59014.1"/>
    <property type="molecule type" value="Genomic_DNA"/>
</dbReference>
<feature type="signal peptide" evidence="1">
    <location>
        <begin position="1"/>
        <end position="19"/>
    </location>
</feature>
<sequence length="166" mass="18737">MNKLLFSLLALLVTGTALAGEAKVTWQDPDHYTDINPTNETRAGFRARVFKGLDEVFDSLAKELPDGYKLQVTVTDLDLAGDVKPMRGPGGQDIRVVKDIDWPKMSFSYVLSDSQDKQVAAGNEDLKDINFRSSVKINTGGSFYYEENLLKDWFKKQQEKKIFPVR</sequence>
<evidence type="ECO:0000313" key="2">
    <source>
        <dbReference type="EMBL" id="GGC59014.1"/>
    </source>
</evidence>
<evidence type="ECO:0000256" key="1">
    <source>
        <dbReference type="SAM" id="SignalP"/>
    </source>
</evidence>
<dbReference type="Pfam" id="PF11454">
    <property type="entry name" value="DUF3016"/>
    <property type="match status" value="1"/>
</dbReference>
<feature type="chain" id="PRO_5037034885" description="DUF3016 domain-containing protein" evidence="1">
    <location>
        <begin position="20"/>
        <end position="166"/>
    </location>
</feature>
<reference evidence="2" key="1">
    <citation type="journal article" date="2014" name="Int. J. Syst. Evol. Microbiol.">
        <title>Complete genome sequence of Corynebacterium casei LMG S-19264T (=DSM 44701T), isolated from a smear-ripened cheese.</title>
        <authorList>
            <consortium name="US DOE Joint Genome Institute (JGI-PGF)"/>
            <person name="Walter F."/>
            <person name="Albersmeier A."/>
            <person name="Kalinowski J."/>
            <person name="Ruckert C."/>
        </authorList>
    </citation>
    <scope>NUCLEOTIDE SEQUENCE</scope>
    <source>
        <strain evidence="2">CGMCC 1.10998</strain>
    </source>
</reference>
<protein>
    <recommendedName>
        <fullName evidence="4">DUF3016 domain-containing protein</fullName>
    </recommendedName>
</protein>